<sequence length="574" mass="66175">MHIDHGIEEPTRDLPLIEKPDDKWNPKQEDDVSPSAYQITTKDDSGGLEVYLARIKSAVPPHIPCNVPATMADRFRGRKPFTTQNVLVAIDFDLMFTYVSAGWEGSAYDSTVLRHSLDHPNGLRVPEGLPSTFDPFWWSNKICIDTVKIISREILSRRCWICGNARVLPPYRQVRYHLREWIGNRPQTPQELFNLRHSSLRTTVERAFGTLKNRFKVLMSRPYYPFATQVRVVIACCILHNWILQNGGPDRFVYSEDLWRQLYPRSSHFRQDTRTEQRQMTQLRDSIANRIAQVQEMSGNNVIWQPKEVEDLLLYFKEKIQVSGKATVFKDVHHEECARRINEKYGTNFTGKQVYSKYHKLKGEWKCILEAKAASGASFDDVQKKIIYDEIEVVKMKARAKYYNVPIPLYDEMEFVFSGKPATGEFSVLQVPSDHPPKYGEDETIGSRRSTQEQDDVNADPSRYYDSDTLPGSDSPSFVGPKRKSEEKEKKGKRSKRDNSVVQEVTGAMNNMSATMCFTHVTDPNESIYKAIDEMQEYPLLVRLDLQTFLAEHSNIASMLKGRPEEAIKQWVAQ</sequence>
<dbReference type="PANTHER" id="PTHR47624:SF1">
    <property type="entry name" value="OS01G0204900 PROTEIN"/>
    <property type="match status" value="1"/>
</dbReference>
<evidence type="ECO:0000313" key="5">
    <source>
        <dbReference type="EMBL" id="WVZ66127.1"/>
    </source>
</evidence>
<dbReference type="PANTHER" id="PTHR47624">
    <property type="entry name" value="OS01G0204900 PROTEIN"/>
    <property type="match status" value="1"/>
</dbReference>
<keyword evidence="6" id="KW-1185">Reference proteome</keyword>
<feature type="region of interest" description="Disordered" evidence="3">
    <location>
        <begin position="427"/>
        <end position="500"/>
    </location>
</feature>
<dbReference type="EMBL" id="CP144747">
    <property type="protein sequence ID" value="WVZ66127.1"/>
    <property type="molecule type" value="Genomic_DNA"/>
</dbReference>
<reference evidence="5 6" key="1">
    <citation type="submission" date="2024-02" db="EMBL/GenBank/DDBJ databases">
        <title>High-quality chromosome-scale genome assembly of Pensacola bahiagrass (Paspalum notatum Flugge var. saurae).</title>
        <authorList>
            <person name="Vega J.M."/>
            <person name="Podio M."/>
            <person name="Orjuela J."/>
            <person name="Siena L.A."/>
            <person name="Pessino S.C."/>
            <person name="Combes M.C."/>
            <person name="Mariac C."/>
            <person name="Albertini E."/>
            <person name="Pupilli F."/>
            <person name="Ortiz J.P.A."/>
            <person name="Leblanc O."/>
        </authorList>
    </citation>
    <scope>NUCLEOTIDE SEQUENCE [LARGE SCALE GENOMIC DNA]</scope>
    <source>
        <strain evidence="5">R1</strain>
        <tissue evidence="5">Leaf</tissue>
    </source>
</reference>
<dbReference type="AlphaFoldDB" id="A0AAQ3T4S0"/>
<evidence type="ECO:0000256" key="2">
    <source>
        <dbReference type="ARBA" id="ARBA00022723"/>
    </source>
</evidence>
<feature type="region of interest" description="Disordered" evidence="3">
    <location>
        <begin position="1"/>
        <end position="39"/>
    </location>
</feature>
<proteinExistence type="predicted"/>
<dbReference type="GO" id="GO:0046872">
    <property type="term" value="F:metal ion binding"/>
    <property type="evidence" value="ECO:0007669"/>
    <property type="project" value="UniProtKB-KW"/>
</dbReference>
<feature type="domain" description="DDE Tnp4" evidence="4">
    <location>
        <begin position="185"/>
        <end position="241"/>
    </location>
</feature>
<feature type="compositionally biased region" description="Basic and acidic residues" evidence="3">
    <location>
        <begin position="1"/>
        <end position="30"/>
    </location>
</feature>
<dbReference type="Pfam" id="PF13359">
    <property type="entry name" value="DDE_Tnp_4"/>
    <property type="match status" value="2"/>
</dbReference>
<feature type="domain" description="DDE Tnp4" evidence="4">
    <location>
        <begin position="62"/>
        <end position="116"/>
    </location>
</feature>
<accession>A0AAQ3T4S0</accession>
<dbReference type="Proteomes" id="UP001341281">
    <property type="component" value="Chromosome 03"/>
</dbReference>
<protein>
    <recommendedName>
        <fullName evidence="4">DDE Tnp4 domain-containing protein</fullName>
    </recommendedName>
</protein>
<evidence type="ECO:0000313" key="6">
    <source>
        <dbReference type="Proteomes" id="UP001341281"/>
    </source>
</evidence>
<evidence type="ECO:0000256" key="1">
    <source>
        <dbReference type="ARBA" id="ARBA00001968"/>
    </source>
</evidence>
<keyword evidence="2" id="KW-0479">Metal-binding</keyword>
<name>A0AAQ3T4S0_PASNO</name>
<comment type="cofactor">
    <cofactor evidence="1">
        <name>a divalent metal cation</name>
        <dbReference type="ChEBI" id="CHEBI:60240"/>
    </cofactor>
</comment>
<gene>
    <name evidence="5" type="ORF">U9M48_015399</name>
</gene>
<organism evidence="5 6">
    <name type="scientific">Paspalum notatum var. saurae</name>
    <dbReference type="NCBI Taxonomy" id="547442"/>
    <lineage>
        <taxon>Eukaryota</taxon>
        <taxon>Viridiplantae</taxon>
        <taxon>Streptophyta</taxon>
        <taxon>Embryophyta</taxon>
        <taxon>Tracheophyta</taxon>
        <taxon>Spermatophyta</taxon>
        <taxon>Magnoliopsida</taxon>
        <taxon>Liliopsida</taxon>
        <taxon>Poales</taxon>
        <taxon>Poaceae</taxon>
        <taxon>PACMAD clade</taxon>
        <taxon>Panicoideae</taxon>
        <taxon>Andropogonodae</taxon>
        <taxon>Paspaleae</taxon>
        <taxon>Paspalinae</taxon>
        <taxon>Paspalum</taxon>
    </lineage>
</organism>
<evidence type="ECO:0000259" key="4">
    <source>
        <dbReference type="Pfam" id="PF13359"/>
    </source>
</evidence>
<dbReference type="InterPro" id="IPR027806">
    <property type="entry name" value="HARBI1_dom"/>
</dbReference>
<evidence type="ECO:0000256" key="3">
    <source>
        <dbReference type="SAM" id="MobiDB-lite"/>
    </source>
</evidence>